<dbReference type="Proteomes" id="UP001255856">
    <property type="component" value="Unassembled WGS sequence"/>
</dbReference>
<comment type="caution">
    <text evidence="15">The sequence shown here is derived from an EMBL/GenBank/DDBJ whole genome shotgun (WGS) entry which is preliminary data.</text>
</comment>
<feature type="domain" description="GS beta-grasp" evidence="13">
    <location>
        <begin position="40"/>
        <end position="122"/>
    </location>
</feature>
<evidence type="ECO:0000256" key="6">
    <source>
        <dbReference type="ARBA" id="ARBA00022598"/>
    </source>
</evidence>
<dbReference type="FunFam" id="3.30.590.10:FF:000004">
    <property type="entry name" value="Glutamine synthetase"/>
    <property type="match status" value="1"/>
</dbReference>
<comment type="subunit">
    <text evidence="3">Homooctamer.</text>
</comment>
<evidence type="ECO:0000256" key="2">
    <source>
        <dbReference type="ARBA" id="ARBA00009897"/>
    </source>
</evidence>
<dbReference type="InterPro" id="IPR036651">
    <property type="entry name" value="Gln_synt_N_sf"/>
</dbReference>
<evidence type="ECO:0000256" key="4">
    <source>
        <dbReference type="ARBA" id="ARBA00012937"/>
    </source>
</evidence>
<organism evidence="15 16">
    <name type="scientific">Prototheca wickerhamii</name>
    <dbReference type="NCBI Taxonomy" id="3111"/>
    <lineage>
        <taxon>Eukaryota</taxon>
        <taxon>Viridiplantae</taxon>
        <taxon>Chlorophyta</taxon>
        <taxon>core chlorophytes</taxon>
        <taxon>Trebouxiophyceae</taxon>
        <taxon>Chlorellales</taxon>
        <taxon>Chlorellaceae</taxon>
        <taxon>Prototheca</taxon>
    </lineage>
</organism>
<dbReference type="PROSITE" id="PS51987">
    <property type="entry name" value="GS_CATALYTIC"/>
    <property type="match status" value="1"/>
</dbReference>
<evidence type="ECO:0000313" key="15">
    <source>
        <dbReference type="EMBL" id="KAK2075840.1"/>
    </source>
</evidence>
<dbReference type="SUPFAM" id="SSF54368">
    <property type="entry name" value="Glutamine synthetase, N-terminal domain"/>
    <property type="match status" value="1"/>
</dbReference>
<sequence>MSPPSDEKYTLAPVFGTSGQITQLLDPAMFERFKDLDQSGKICAEYIWIGGTGEDLRSKTKVLSKLPSSPSDLPDWNYDGSSTGQAPGEDSEVYLKARAIYRDPFRGGDNILVMADAYEPPRVLPDGTVKEPVPLPTNTRHACAEVMEKAKDQEPWFGIEQEYTVLDSRTKWPLGWPTNGFPGAQGPYYCAAGSGNAIGRDLIETHLKACLFAGINVSGVNSEVMPSQWEYQVGPCTGIDAGDQLWMSRYILLRLAELYNVTVTFDPKPIPGDWNGAGGHVNFSNNDTRAEGTGWDAIQKQVEKLGKRHAVHVAAYGEGNERRLTGKHETSSIHDFSWGVANRGCSIRVGRMVPVEKSGYYEDRRPASNLDPYQVTRLLVETTLLM</sequence>
<dbReference type="AlphaFoldDB" id="A0AAD9MJ00"/>
<keyword evidence="5" id="KW-0963">Cytoplasm</keyword>
<dbReference type="Gene3D" id="3.10.20.70">
    <property type="entry name" value="Glutamine synthetase, N-terminal domain"/>
    <property type="match status" value="1"/>
</dbReference>
<keyword evidence="7 11" id="KW-0547">Nucleotide-binding</keyword>
<dbReference type="PROSITE" id="PS00181">
    <property type="entry name" value="GLNA_ATP"/>
    <property type="match status" value="1"/>
</dbReference>
<dbReference type="GO" id="GO:0006542">
    <property type="term" value="P:glutamine biosynthetic process"/>
    <property type="evidence" value="ECO:0007669"/>
    <property type="project" value="InterPro"/>
</dbReference>
<dbReference type="InterPro" id="IPR050292">
    <property type="entry name" value="Glutamine_Synthetase"/>
</dbReference>
<dbReference type="PANTHER" id="PTHR20852">
    <property type="entry name" value="GLUTAMINE SYNTHETASE"/>
    <property type="match status" value="1"/>
</dbReference>
<dbReference type="FunFam" id="3.10.20.70:FF:000004">
    <property type="entry name" value="Glutamine synthetase"/>
    <property type="match status" value="1"/>
</dbReference>
<reference evidence="15" key="1">
    <citation type="submission" date="2021-01" db="EMBL/GenBank/DDBJ databases">
        <authorList>
            <person name="Eckstrom K.M.E."/>
        </authorList>
    </citation>
    <scope>NUCLEOTIDE SEQUENCE</scope>
    <source>
        <strain evidence="15">UVCC 0001</strain>
    </source>
</reference>
<feature type="region of interest" description="Disordered" evidence="12">
    <location>
        <begin position="68"/>
        <end position="88"/>
    </location>
</feature>
<evidence type="ECO:0000259" key="14">
    <source>
        <dbReference type="PROSITE" id="PS51987"/>
    </source>
</evidence>
<comment type="similarity">
    <text evidence="2 9 10">Belongs to the glutamine synthetase family.</text>
</comment>
<evidence type="ECO:0000256" key="5">
    <source>
        <dbReference type="ARBA" id="ARBA00022490"/>
    </source>
</evidence>
<dbReference type="PANTHER" id="PTHR20852:SF93">
    <property type="entry name" value="GLUTAMINE SYNTHETASE CYTOSOLIC ISOZYME 1-1"/>
    <property type="match status" value="1"/>
</dbReference>
<dbReference type="EC" id="6.3.1.2" evidence="4 11"/>
<evidence type="ECO:0000256" key="11">
    <source>
        <dbReference type="RuleBase" id="RU004356"/>
    </source>
</evidence>
<proteinExistence type="inferred from homology"/>
<comment type="subcellular location">
    <subcellularLocation>
        <location evidence="1">Cytoplasm</location>
    </subcellularLocation>
</comment>
<dbReference type="Gene3D" id="3.30.590.10">
    <property type="entry name" value="Glutamine synthetase/guanido kinase, catalytic domain"/>
    <property type="match status" value="2"/>
</dbReference>
<evidence type="ECO:0000256" key="12">
    <source>
        <dbReference type="SAM" id="MobiDB-lite"/>
    </source>
</evidence>
<evidence type="ECO:0000256" key="7">
    <source>
        <dbReference type="ARBA" id="ARBA00022741"/>
    </source>
</evidence>
<dbReference type="SUPFAM" id="SSF55931">
    <property type="entry name" value="Glutamine synthetase/guanido kinase"/>
    <property type="match status" value="1"/>
</dbReference>
<dbReference type="GO" id="GO:0004356">
    <property type="term" value="F:glutamine synthetase activity"/>
    <property type="evidence" value="ECO:0007669"/>
    <property type="project" value="UniProtKB-EC"/>
</dbReference>
<accession>A0AAD9MJ00</accession>
<keyword evidence="16" id="KW-1185">Reference proteome</keyword>
<evidence type="ECO:0000313" key="16">
    <source>
        <dbReference type="Proteomes" id="UP001255856"/>
    </source>
</evidence>
<dbReference type="InterPro" id="IPR027302">
    <property type="entry name" value="Gln_synth_N_conserv_site"/>
</dbReference>
<dbReference type="EMBL" id="JASFZW010000013">
    <property type="protein sequence ID" value="KAK2075840.1"/>
    <property type="molecule type" value="Genomic_DNA"/>
</dbReference>
<dbReference type="PROSITE" id="PS51986">
    <property type="entry name" value="GS_BETA_GRASP"/>
    <property type="match status" value="1"/>
</dbReference>
<evidence type="ECO:0000256" key="10">
    <source>
        <dbReference type="RuleBase" id="RU000384"/>
    </source>
</evidence>
<evidence type="ECO:0000256" key="3">
    <source>
        <dbReference type="ARBA" id="ARBA00011823"/>
    </source>
</evidence>
<keyword evidence="8 11" id="KW-0067">ATP-binding</keyword>
<evidence type="ECO:0000256" key="9">
    <source>
        <dbReference type="PROSITE-ProRule" id="PRU01330"/>
    </source>
</evidence>
<keyword evidence="6 11" id="KW-0436">Ligase</keyword>
<evidence type="ECO:0000256" key="1">
    <source>
        <dbReference type="ARBA" id="ARBA00004496"/>
    </source>
</evidence>
<dbReference type="Pfam" id="PF00120">
    <property type="entry name" value="Gln-synt_C"/>
    <property type="match status" value="1"/>
</dbReference>
<evidence type="ECO:0000256" key="8">
    <source>
        <dbReference type="ARBA" id="ARBA00022840"/>
    </source>
</evidence>
<feature type="domain" description="GS catalytic" evidence="14">
    <location>
        <begin position="139"/>
        <end position="386"/>
    </location>
</feature>
<evidence type="ECO:0000259" key="13">
    <source>
        <dbReference type="PROSITE" id="PS51986"/>
    </source>
</evidence>
<dbReference type="PROSITE" id="PS00180">
    <property type="entry name" value="GLNA_1"/>
    <property type="match status" value="1"/>
</dbReference>
<dbReference type="InterPro" id="IPR014746">
    <property type="entry name" value="Gln_synth/guanido_kin_cat_dom"/>
</dbReference>
<name>A0AAD9MJ00_PROWI</name>
<dbReference type="GO" id="GO:0005524">
    <property type="term" value="F:ATP binding"/>
    <property type="evidence" value="ECO:0007669"/>
    <property type="project" value="UniProtKB-KW"/>
</dbReference>
<dbReference type="InterPro" id="IPR027303">
    <property type="entry name" value="Gln_synth_gly_rich_site"/>
</dbReference>
<dbReference type="SMART" id="SM01230">
    <property type="entry name" value="Gln-synt_C"/>
    <property type="match status" value="1"/>
</dbReference>
<gene>
    <name evidence="15" type="primary">GLN1</name>
    <name evidence="15" type="ORF">QBZ16_001581</name>
</gene>
<comment type="catalytic activity">
    <reaction evidence="11">
        <text>L-glutamate + NH4(+) + ATP = L-glutamine + ADP + phosphate + H(+)</text>
        <dbReference type="Rhea" id="RHEA:16169"/>
        <dbReference type="ChEBI" id="CHEBI:15378"/>
        <dbReference type="ChEBI" id="CHEBI:28938"/>
        <dbReference type="ChEBI" id="CHEBI:29985"/>
        <dbReference type="ChEBI" id="CHEBI:30616"/>
        <dbReference type="ChEBI" id="CHEBI:43474"/>
        <dbReference type="ChEBI" id="CHEBI:58359"/>
        <dbReference type="ChEBI" id="CHEBI:456216"/>
        <dbReference type="EC" id="6.3.1.2"/>
    </reaction>
</comment>
<dbReference type="InterPro" id="IPR008146">
    <property type="entry name" value="Gln_synth_cat_dom"/>
</dbReference>
<dbReference type="InterPro" id="IPR008147">
    <property type="entry name" value="Gln_synt_N"/>
</dbReference>
<dbReference type="GO" id="GO:0005737">
    <property type="term" value="C:cytoplasm"/>
    <property type="evidence" value="ECO:0007669"/>
    <property type="project" value="UniProtKB-SubCell"/>
</dbReference>
<protein>
    <recommendedName>
        <fullName evidence="4 11">Glutamine synthetase</fullName>
        <ecNumber evidence="4 11">6.3.1.2</ecNumber>
    </recommendedName>
</protein>